<evidence type="ECO:0000256" key="2">
    <source>
        <dbReference type="ARBA" id="ARBA00022505"/>
    </source>
</evidence>
<dbReference type="GO" id="GO:0005524">
    <property type="term" value="F:ATP binding"/>
    <property type="evidence" value="ECO:0007669"/>
    <property type="project" value="UniProtKB-KW"/>
</dbReference>
<evidence type="ECO:0000256" key="3">
    <source>
        <dbReference type="ARBA" id="ARBA00022741"/>
    </source>
</evidence>
<dbReference type="EMBL" id="LNQE01001274">
    <property type="protein sequence ID" value="KUG19589.1"/>
    <property type="molecule type" value="Genomic_DNA"/>
</dbReference>
<dbReference type="InterPro" id="IPR003593">
    <property type="entry name" value="AAA+_ATPase"/>
</dbReference>
<dbReference type="InterPro" id="IPR003439">
    <property type="entry name" value="ABC_transporter-like_ATP-bd"/>
</dbReference>
<protein>
    <submittedName>
        <fullName evidence="7">Molybdenum transport atp-binding protein modc</fullName>
    </submittedName>
</protein>
<keyword evidence="2" id="KW-0500">Molybdenum</keyword>
<dbReference type="InterPro" id="IPR027417">
    <property type="entry name" value="P-loop_NTPase"/>
</dbReference>
<dbReference type="PROSITE" id="PS00211">
    <property type="entry name" value="ABC_TRANSPORTER_1"/>
    <property type="match status" value="1"/>
</dbReference>
<feature type="domain" description="ABC transporter" evidence="5">
    <location>
        <begin position="2"/>
        <end position="231"/>
    </location>
</feature>
<dbReference type="FunFam" id="3.40.50.300:FF:000425">
    <property type="entry name" value="Probable ABC transporter, ATP-binding subunit"/>
    <property type="match status" value="1"/>
</dbReference>
<comment type="caution">
    <text evidence="7">The sequence shown here is derived from an EMBL/GenBank/DDBJ whole genome shotgun (WGS) entry which is preliminary data.</text>
</comment>
<keyword evidence="3" id="KW-0547">Nucleotide-binding</keyword>
<dbReference type="PANTHER" id="PTHR42781">
    <property type="entry name" value="SPERMIDINE/PUTRESCINE IMPORT ATP-BINDING PROTEIN POTA"/>
    <property type="match status" value="1"/>
</dbReference>
<dbReference type="InterPro" id="IPR004606">
    <property type="entry name" value="Mop_domain"/>
</dbReference>
<dbReference type="PROSITE" id="PS51866">
    <property type="entry name" value="MOP"/>
    <property type="match status" value="1"/>
</dbReference>
<feature type="domain" description="Mop" evidence="6">
    <location>
        <begin position="288"/>
        <end position="353"/>
    </location>
</feature>
<sequence>MIEFRQVSLTLGDFALREVSLRIKKGDYYFIIGPSGAGKTVILEAIAGLHLPDRGEIFIEGRDVSAVPPEKRRIALVYQDYSLFPHMKVEANIGFSLMLQRRPKEDIQKRVAELLEKFGIAQIKHRFPGTLSGGEQQRVAIARALASEPDILLLDEPFASLDPLTREQILNDIKRIHRENGITIVQVTHAREEILRMATGCAVIIDGVCIQEGAVDQVFQAPESTAVARFVGMENILAGVVAGSADGLAFLDVAGRRITAVSDASRGTAVDVAFRAGDVTLQLEGGDGSTALNRFSATITAVVPLGGPLTEVYLDAGFPIVALVTRRSAEDLDFAPGMSVSASIKASAIRIIPKVG</sequence>
<evidence type="ECO:0000259" key="5">
    <source>
        <dbReference type="PROSITE" id="PS50893"/>
    </source>
</evidence>
<dbReference type="InterPro" id="IPR005116">
    <property type="entry name" value="Transp-assoc_OB_typ1"/>
</dbReference>
<dbReference type="SUPFAM" id="SSF52540">
    <property type="entry name" value="P-loop containing nucleoside triphosphate hydrolases"/>
    <property type="match status" value="1"/>
</dbReference>
<proteinExistence type="predicted"/>
<gene>
    <name evidence="7" type="ORF">ASZ90_010688</name>
</gene>
<evidence type="ECO:0000256" key="1">
    <source>
        <dbReference type="ARBA" id="ARBA00022448"/>
    </source>
</evidence>
<dbReference type="PROSITE" id="PS50893">
    <property type="entry name" value="ABC_TRANSPORTER_2"/>
    <property type="match status" value="1"/>
</dbReference>
<dbReference type="Gene3D" id="3.40.50.300">
    <property type="entry name" value="P-loop containing nucleotide triphosphate hydrolases"/>
    <property type="match status" value="1"/>
</dbReference>
<name>A0A0W8FFA6_9ZZZZ</name>
<dbReference type="Pfam" id="PF03459">
    <property type="entry name" value="TOBE"/>
    <property type="match status" value="1"/>
</dbReference>
<keyword evidence="4 7" id="KW-0067">ATP-binding</keyword>
<dbReference type="GO" id="GO:0016887">
    <property type="term" value="F:ATP hydrolysis activity"/>
    <property type="evidence" value="ECO:0007669"/>
    <property type="project" value="InterPro"/>
</dbReference>
<evidence type="ECO:0000259" key="6">
    <source>
        <dbReference type="PROSITE" id="PS51866"/>
    </source>
</evidence>
<dbReference type="InterPro" id="IPR008995">
    <property type="entry name" value="Mo/tungstate-bd_C_term_dom"/>
</dbReference>
<organism evidence="7">
    <name type="scientific">hydrocarbon metagenome</name>
    <dbReference type="NCBI Taxonomy" id="938273"/>
    <lineage>
        <taxon>unclassified sequences</taxon>
        <taxon>metagenomes</taxon>
        <taxon>ecological metagenomes</taxon>
    </lineage>
</organism>
<dbReference type="SMART" id="SM00382">
    <property type="entry name" value="AAA"/>
    <property type="match status" value="1"/>
</dbReference>
<dbReference type="AlphaFoldDB" id="A0A0W8FFA6"/>
<accession>A0A0W8FFA6</accession>
<keyword evidence="1" id="KW-0813">Transport</keyword>
<dbReference type="Pfam" id="PF00005">
    <property type="entry name" value="ABC_tran"/>
    <property type="match status" value="1"/>
</dbReference>
<dbReference type="PANTHER" id="PTHR42781:SF4">
    <property type="entry name" value="SPERMIDINE_PUTRESCINE IMPORT ATP-BINDING PROTEIN POTA"/>
    <property type="match status" value="1"/>
</dbReference>
<reference evidence="7" key="1">
    <citation type="journal article" date="2015" name="Proc. Natl. Acad. Sci. U.S.A.">
        <title>Networks of energetic and metabolic interactions define dynamics in microbial communities.</title>
        <authorList>
            <person name="Embree M."/>
            <person name="Liu J.K."/>
            <person name="Al-Bassam M.M."/>
            <person name="Zengler K."/>
        </authorList>
    </citation>
    <scope>NUCLEOTIDE SEQUENCE</scope>
</reference>
<evidence type="ECO:0000313" key="7">
    <source>
        <dbReference type="EMBL" id="KUG19589.1"/>
    </source>
</evidence>
<dbReference type="InterPro" id="IPR050093">
    <property type="entry name" value="ABC_SmlMolc_Importer"/>
</dbReference>
<dbReference type="InterPro" id="IPR017871">
    <property type="entry name" value="ABC_transporter-like_CS"/>
</dbReference>
<dbReference type="SUPFAM" id="SSF50331">
    <property type="entry name" value="MOP-like"/>
    <property type="match status" value="1"/>
</dbReference>
<dbReference type="GO" id="GO:0015689">
    <property type="term" value="P:molybdate ion transport"/>
    <property type="evidence" value="ECO:0007669"/>
    <property type="project" value="InterPro"/>
</dbReference>
<evidence type="ECO:0000256" key="4">
    <source>
        <dbReference type="ARBA" id="ARBA00022840"/>
    </source>
</evidence>
<dbReference type="Gene3D" id="2.40.50.100">
    <property type="match status" value="1"/>
</dbReference>